<keyword evidence="3" id="KW-1185">Reference proteome</keyword>
<dbReference type="STRING" id="634771.SAMN04488128_102530"/>
<accession>A0A1T4QQQ0</accession>
<dbReference type="AlphaFoldDB" id="A0A1T4QQQ0"/>
<gene>
    <name evidence="2" type="ORF">SAMN04488128_102530</name>
</gene>
<keyword evidence="1" id="KW-0812">Transmembrane</keyword>
<protein>
    <submittedName>
        <fullName evidence="2">Uncharacterized protein</fullName>
    </submittedName>
</protein>
<keyword evidence="1" id="KW-0472">Membrane</keyword>
<name>A0A1T4QQQ0_9BACT</name>
<sequence>MLLFNILLLIHFGAFAGYLFILASLWKDVTIPRNKTGLILGIIILLTGIALAALKYPAINYYKVVPKLLIFGVITVLNGRYADKPFTRTAYYWLTGLTLLAALIAVVRV</sequence>
<evidence type="ECO:0000256" key="1">
    <source>
        <dbReference type="SAM" id="Phobius"/>
    </source>
</evidence>
<evidence type="ECO:0000313" key="3">
    <source>
        <dbReference type="Proteomes" id="UP000190367"/>
    </source>
</evidence>
<proteinExistence type="predicted"/>
<evidence type="ECO:0000313" key="2">
    <source>
        <dbReference type="EMBL" id="SKA06060.1"/>
    </source>
</evidence>
<feature type="transmembrane region" description="Helical" evidence="1">
    <location>
        <begin position="89"/>
        <end position="107"/>
    </location>
</feature>
<organism evidence="2 3">
    <name type="scientific">Chitinophaga eiseniae</name>
    <dbReference type="NCBI Taxonomy" id="634771"/>
    <lineage>
        <taxon>Bacteria</taxon>
        <taxon>Pseudomonadati</taxon>
        <taxon>Bacteroidota</taxon>
        <taxon>Chitinophagia</taxon>
        <taxon>Chitinophagales</taxon>
        <taxon>Chitinophagaceae</taxon>
        <taxon>Chitinophaga</taxon>
    </lineage>
</organism>
<dbReference type="OrthoDB" id="678120at2"/>
<dbReference type="RefSeq" id="WP_078669072.1">
    <property type="nucleotide sequence ID" value="NZ_FUWZ01000002.1"/>
</dbReference>
<dbReference type="EMBL" id="FUWZ01000002">
    <property type="protein sequence ID" value="SKA06060.1"/>
    <property type="molecule type" value="Genomic_DNA"/>
</dbReference>
<feature type="transmembrane region" description="Helical" evidence="1">
    <location>
        <begin position="6"/>
        <end position="26"/>
    </location>
</feature>
<feature type="transmembrane region" description="Helical" evidence="1">
    <location>
        <begin position="38"/>
        <end position="58"/>
    </location>
</feature>
<reference evidence="3" key="1">
    <citation type="submission" date="2017-02" db="EMBL/GenBank/DDBJ databases">
        <authorList>
            <person name="Varghese N."/>
            <person name="Submissions S."/>
        </authorList>
    </citation>
    <scope>NUCLEOTIDE SEQUENCE [LARGE SCALE GENOMIC DNA]</scope>
    <source>
        <strain evidence="3">DSM 22224</strain>
    </source>
</reference>
<dbReference type="Proteomes" id="UP000190367">
    <property type="component" value="Unassembled WGS sequence"/>
</dbReference>
<keyword evidence="1" id="KW-1133">Transmembrane helix</keyword>